<evidence type="ECO:0000256" key="3">
    <source>
        <dbReference type="ARBA" id="ARBA00022729"/>
    </source>
</evidence>
<keyword evidence="3 5" id="KW-0732">Signal</keyword>
<dbReference type="Gene3D" id="3.40.50.2300">
    <property type="match status" value="2"/>
</dbReference>
<dbReference type="Proteomes" id="UP000583454">
    <property type="component" value="Unassembled WGS sequence"/>
</dbReference>
<feature type="signal peptide" evidence="5">
    <location>
        <begin position="1"/>
        <end position="21"/>
    </location>
</feature>
<name>A0A840ZJT6_9HYPH</name>
<comment type="similarity">
    <text evidence="1">Belongs to the leucine-binding protein family.</text>
</comment>
<dbReference type="InterPro" id="IPR000709">
    <property type="entry name" value="Leu_Ile_Val-bd"/>
</dbReference>
<evidence type="ECO:0000256" key="4">
    <source>
        <dbReference type="ARBA" id="ARBA00022970"/>
    </source>
</evidence>
<evidence type="ECO:0000256" key="2">
    <source>
        <dbReference type="ARBA" id="ARBA00022448"/>
    </source>
</evidence>
<feature type="chain" id="PRO_5032582719" evidence="5">
    <location>
        <begin position="22"/>
        <end position="373"/>
    </location>
</feature>
<dbReference type="PRINTS" id="PR00337">
    <property type="entry name" value="LEUILEVALBP"/>
</dbReference>
<accession>A0A840ZJT6</accession>
<proteinExistence type="inferred from homology"/>
<keyword evidence="8" id="KW-1185">Reference proteome</keyword>
<sequence length="373" mass="38096">MTGRIARSALALLLLTGAAQAAEPLRIGLALPLSGPDAGFGQGARLGAEQAVAEINRAGGVLGQKIQLVVQDDGGDPKQALAAARKLASGGVRFVVGHLNSGAAAAASPIYEEAGIVSVVPGATWAPLTRRGAGLLFRLAGSDAQQGALGGTLLAQRFRDRPVAIVHDKTSFGRALADEAARALKAGGGRERLFEGVSRDDREVAGLVAKLRALGIEAVYFGGLQAPAAPLVKAMREAGLTTTLIGSDGLLDKDFLQVAGPAAEGTLMTLAPSPSRLPDVRGAARAPRTPEAEMFAGPAYAAIEVIRQGAEGARSTDPAKVAAHLHGGALLRTLIGEVAFDARGDLARPPFAVATWRKLADGRIDYAGTETAP</sequence>
<organism evidence="7 8">
    <name type="scientific">Methylorubrum rhodinum</name>
    <dbReference type="NCBI Taxonomy" id="29428"/>
    <lineage>
        <taxon>Bacteria</taxon>
        <taxon>Pseudomonadati</taxon>
        <taxon>Pseudomonadota</taxon>
        <taxon>Alphaproteobacteria</taxon>
        <taxon>Hyphomicrobiales</taxon>
        <taxon>Methylobacteriaceae</taxon>
        <taxon>Methylorubrum</taxon>
    </lineage>
</organism>
<comment type="caution">
    <text evidence="7">The sequence shown here is derived from an EMBL/GenBank/DDBJ whole genome shotgun (WGS) entry which is preliminary data.</text>
</comment>
<dbReference type="RefSeq" id="WP_183568813.1">
    <property type="nucleotide sequence ID" value="NZ_JACHOP010000006.1"/>
</dbReference>
<keyword evidence="2" id="KW-0813">Transport</keyword>
<dbReference type="PANTHER" id="PTHR47151:SF2">
    <property type="entry name" value="AMINO ACID BINDING PROTEIN"/>
    <property type="match status" value="1"/>
</dbReference>
<protein>
    <submittedName>
        <fullName evidence="7">Branched-chain amino acid transport system substrate-binding protein</fullName>
    </submittedName>
</protein>
<evidence type="ECO:0000259" key="6">
    <source>
        <dbReference type="Pfam" id="PF13458"/>
    </source>
</evidence>
<evidence type="ECO:0000313" key="7">
    <source>
        <dbReference type="EMBL" id="MBB5757355.1"/>
    </source>
</evidence>
<dbReference type="Pfam" id="PF13458">
    <property type="entry name" value="Peripla_BP_6"/>
    <property type="match status" value="1"/>
</dbReference>
<feature type="domain" description="Leucine-binding protein" evidence="6">
    <location>
        <begin position="24"/>
        <end position="357"/>
    </location>
</feature>
<keyword evidence="4" id="KW-0029">Amino-acid transport</keyword>
<evidence type="ECO:0000313" key="8">
    <source>
        <dbReference type="Proteomes" id="UP000583454"/>
    </source>
</evidence>
<dbReference type="CDD" id="cd06342">
    <property type="entry name" value="PBP1_ABC_LIVBP-like"/>
    <property type="match status" value="1"/>
</dbReference>
<dbReference type="SUPFAM" id="SSF53822">
    <property type="entry name" value="Periplasmic binding protein-like I"/>
    <property type="match status" value="1"/>
</dbReference>
<evidence type="ECO:0000256" key="5">
    <source>
        <dbReference type="SAM" id="SignalP"/>
    </source>
</evidence>
<dbReference type="EMBL" id="JACHOP010000006">
    <property type="protein sequence ID" value="MBB5757355.1"/>
    <property type="molecule type" value="Genomic_DNA"/>
</dbReference>
<dbReference type="GO" id="GO:0006865">
    <property type="term" value="P:amino acid transport"/>
    <property type="evidence" value="ECO:0007669"/>
    <property type="project" value="UniProtKB-KW"/>
</dbReference>
<dbReference type="InterPro" id="IPR028082">
    <property type="entry name" value="Peripla_BP_I"/>
</dbReference>
<gene>
    <name evidence="7" type="ORF">HNR00_002066</name>
</gene>
<reference evidence="7 8" key="1">
    <citation type="submission" date="2020-08" db="EMBL/GenBank/DDBJ databases">
        <title>Genomic Encyclopedia of Type Strains, Phase IV (KMG-IV): sequencing the most valuable type-strain genomes for metagenomic binning, comparative biology and taxonomic classification.</title>
        <authorList>
            <person name="Goeker M."/>
        </authorList>
    </citation>
    <scope>NUCLEOTIDE SEQUENCE [LARGE SCALE GENOMIC DNA]</scope>
    <source>
        <strain evidence="7 8">DSM 2163</strain>
    </source>
</reference>
<evidence type="ECO:0000256" key="1">
    <source>
        <dbReference type="ARBA" id="ARBA00010062"/>
    </source>
</evidence>
<dbReference type="InterPro" id="IPR028081">
    <property type="entry name" value="Leu-bd"/>
</dbReference>
<dbReference type="AlphaFoldDB" id="A0A840ZJT6"/>
<dbReference type="PANTHER" id="PTHR47151">
    <property type="entry name" value="LEU/ILE/VAL-BINDING ABC TRANSPORTER SUBUNIT"/>
    <property type="match status" value="1"/>
</dbReference>